<accession>A0A7S1XAV8</accession>
<evidence type="ECO:0008006" key="3">
    <source>
        <dbReference type="Google" id="ProtNLM"/>
    </source>
</evidence>
<proteinExistence type="predicted"/>
<dbReference type="Gene3D" id="1.25.10.10">
    <property type="entry name" value="Leucine-rich Repeat Variant"/>
    <property type="match status" value="1"/>
</dbReference>
<sequence>MAHSWSPPLQRTASEVLIKVVQRSVPMETGKLIAVACFQVVKSAKSEDLYEVWGDILVSILPRVVWKSTELQRVFALVDAHAGRKAVISRKLAARLLGSLSLSLPQGDVERQVLWRALRLSEDENHAVRGMATEALAFISAALNVRLVESTIWPRIEALLKDGNARIHAATLRTMGFFFDAHRRQSWNAALFHQLLPPVFARHCIFARKAVEQDQRLIDDDSYLLLEIFAEVFGQLCYSISPYFPDENFRRGAFHCFVALSTCNGPVIRRHCAYNLPGVTRSFQGRYEKELSGLAEFLSRDQDKEVRWNLAASLKPTIDELPHHDSTVCENFYTAINSLLRDRDHSVRLKILEDLSLLLRALDPQSKTSMRRLPTILEAFVVNNERRWRTQEIVIRELRIIAPELPIDILVACVDPIFERTAEESCYHVRIHCMEGLVEIIGRSKDAQTQRKLAEKFVASWCQAGTFWRRLSFLEGVFHSVHCLDPVVIRDLLAPHALTLAKDPVPNVRLRLARSLHLLYPILQSGPALDEAAALLKKDSDPDVFSCMASFDPTARLVSDASAMEVG</sequence>
<dbReference type="InterPro" id="IPR016024">
    <property type="entry name" value="ARM-type_fold"/>
</dbReference>
<name>A0A7S1XAV8_9RHOD</name>
<organism evidence="2">
    <name type="scientific">Compsopogon caeruleus</name>
    <dbReference type="NCBI Taxonomy" id="31354"/>
    <lineage>
        <taxon>Eukaryota</taxon>
        <taxon>Rhodophyta</taxon>
        <taxon>Compsopogonophyceae</taxon>
        <taxon>Compsopogonales</taxon>
        <taxon>Compsopogonaceae</taxon>
        <taxon>Compsopogon</taxon>
    </lineage>
</organism>
<protein>
    <recommendedName>
        <fullName evidence="3">Condensin complex subunit 1 C-terminal domain-containing protein</fullName>
    </recommendedName>
</protein>
<dbReference type="PROSITE" id="PS50077">
    <property type="entry name" value="HEAT_REPEAT"/>
    <property type="match status" value="2"/>
</dbReference>
<reference evidence="2" key="1">
    <citation type="submission" date="2021-01" db="EMBL/GenBank/DDBJ databases">
        <authorList>
            <person name="Corre E."/>
            <person name="Pelletier E."/>
            <person name="Niang G."/>
            <person name="Scheremetjew M."/>
            <person name="Finn R."/>
            <person name="Kale V."/>
            <person name="Holt S."/>
            <person name="Cochrane G."/>
            <person name="Meng A."/>
            <person name="Brown T."/>
            <person name="Cohen L."/>
        </authorList>
    </citation>
    <scope>NUCLEOTIDE SEQUENCE</scope>
    <source>
        <strain evidence="2">SAG 36.94</strain>
    </source>
</reference>
<evidence type="ECO:0000256" key="1">
    <source>
        <dbReference type="PROSITE-ProRule" id="PRU00103"/>
    </source>
</evidence>
<dbReference type="InterPro" id="IPR021133">
    <property type="entry name" value="HEAT_type_2"/>
</dbReference>
<gene>
    <name evidence="2" type="ORF">CCAE0312_LOCUS1744</name>
</gene>
<dbReference type="InterPro" id="IPR039918">
    <property type="entry name" value="PPP4R4"/>
</dbReference>
<evidence type="ECO:0000313" key="2">
    <source>
        <dbReference type="EMBL" id="CAD9228142.1"/>
    </source>
</evidence>
<feature type="repeat" description="HEAT" evidence="1">
    <location>
        <begin position="493"/>
        <end position="531"/>
    </location>
</feature>
<dbReference type="PANTHER" id="PTHR21467">
    <property type="entry name" value="PROTEIN PHOSPHATASE 4 REGULATORY SUBUNIT 4 PPP4R4"/>
    <property type="match status" value="1"/>
</dbReference>
<dbReference type="AlphaFoldDB" id="A0A7S1XAV8"/>
<dbReference type="EMBL" id="HBGH01003233">
    <property type="protein sequence ID" value="CAD9228142.1"/>
    <property type="molecule type" value="Transcribed_RNA"/>
</dbReference>
<dbReference type="SUPFAM" id="SSF48371">
    <property type="entry name" value="ARM repeat"/>
    <property type="match status" value="1"/>
</dbReference>
<feature type="repeat" description="HEAT" evidence="1">
    <location>
        <begin position="332"/>
        <end position="370"/>
    </location>
</feature>
<dbReference type="PANTHER" id="PTHR21467:SF0">
    <property type="entry name" value="SERINE_THREONINE-PROTEIN PHOSPHATASE 4 REGULATORY SUBUNIT 4"/>
    <property type="match status" value="1"/>
</dbReference>
<dbReference type="InterPro" id="IPR011989">
    <property type="entry name" value="ARM-like"/>
</dbReference>